<accession>B6XWM2</accession>
<dbReference type="Proteomes" id="UP000003882">
    <property type="component" value="Unassembled WGS sequence"/>
</dbReference>
<dbReference type="AlphaFoldDB" id="B6XWM2"/>
<gene>
    <name evidence="1" type="ORF">BIFCAT_01683</name>
</gene>
<dbReference type="EMBL" id="ABXY01000023">
    <property type="protein sequence ID" value="EEB21025.1"/>
    <property type="molecule type" value="Genomic_DNA"/>
</dbReference>
<evidence type="ECO:0000313" key="1">
    <source>
        <dbReference type="EMBL" id="EEB21025.1"/>
    </source>
</evidence>
<evidence type="ECO:0000313" key="2">
    <source>
        <dbReference type="Proteomes" id="UP000003882"/>
    </source>
</evidence>
<reference evidence="1 2" key="2">
    <citation type="submission" date="2008-10" db="EMBL/GenBank/DDBJ databases">
        <authorList>
            <person name="Fulton L."/>
            <person name="Clifton S."/>
            <person name="Fulton B."/>
            <person name="Xu J."/>
            <person name="Minx P."/>
            <person name="Pepin K.H."/>
            <person name="Johnson M."/>
            <person name="Bhonagiri V."/>
            <person name="Nash W.E."/>
            <person name="Mardis E.R."/>
            <person name="Wilson R.K."/>
        </authorList>
    </citation>
    <scope>NUCLEOTIDE SEQUENCE [LARGE SCALE GENOMIC DNA]</scope>
    <source>
        <strain evidence="1 2">DSM 16992</strain>
    </source>
</reference>
<reference evidence="1 2" key="1">
    <citation type="submission" date="2008-10" db="EMBL/GenBank/DDBJ databases">
        <title>Draft genome sequence of Bifidobacterium catenulatum (DSM 16992).</title>
        <authorList>
            <person name="Sudarsanam P."/>
            <person name="Ley R."/>
            <person name="Guruge J."/>
            <person name="Turnbaugh P.J."/>
            <person name="Mahowald M."/>
            <person name="Liep D."/>
            <person name="Gordon J."/>
        </authorList>
    </citation>
    <scope>NUCLEOTIDE SEQUENCE [LARGE SCALE GENOMIC DNA]</scope>
    <source>
        <strain evidence="1 2">DSM 16992</strain>
    </source>
</reference>
<name>B6XWM2_9BIFI</name>
<proteinExistence type="predicted"/>
<protein>
    <submittedName>
        <fullName evidence="1">Uncharacterized protein</fullName>
    </submittedName>
</protein>
<organism evidence="1 2">
    <name type="scientific">Bifidobacterium catenulatum DSM 16992 = JCM 1194 = LMG 11043</name>
    <dbReference type="NCBI Taxonomy" id="566552"/>
    <lineage>
        <taxon>Bacteria</taxon>
        <taxon>Bacillati</taxon>
        <taxon>Actinomycetota</taxon>
        <taxon>Actinomycetes</taxon>
        <taxon>Bifidobacteriales</taxon>
        <taxon>Bifidobacteriaceae</taxon>
        <taxon>Bifidobacterium</taxon>
    </lineage>
</organism>
<comment type="caution">
    <text evidence="1">The sequence shown here is derived from an EMBL/GenBank/DDBJ whole genome shotgun (WGS) entry which is preliminary data.</text>
</comment>
<sequence length="47" mass="5867">MPANVRFCRFGHSKHHIRRIIDRFRRIRQTTSRFCMDSESRVERKTF</sequence>